<feature type="repeat" description="PPR" evidence="2">
    <location>
        <begin position="243"/>
        <end position="277"/>
    </location>
</feature>
<evidence type="ECO:0000256" key="1">
    <source>
        <dbReference type="ARBA" id="ARBA00022737"/>
    </source>
</evidence>
<dbReference type="Pfam" id="PF13041">
    <property type="entry name" value="PPR_2"/>
    <property type="match status" value="1"/>
</dbReference>
<dbReference type="KEGG" id="zju:107421932"/>
<dbReference type="RefSeq" id="XP_015886780.3">
    <property type="nucleotide sequence ID" value="XM_016031294.4"/>
</dbReference>
<dbReference type="NCBIfam" id="TIGR00756">
    <property type="entry name" value="PPR"/>
    <property type="match status" value="4"/>
</dbReference>
<dbReference type="AlphaFoldDB" id="A0A6P4ALI5"/>
<dbReference type="Gene3D" id="1.25.40.10">
    <property type="entry name" value="Tetratricopeptide repeat domain"/>
    <property type="match status" value="2"/>
</dbReference>
<dbReference type="PROSITE" id="PS51375">
    <property type="entry name" value="PPR"/>
    <property type="match status" value="4"/>
</dbReference>
<dbReference type="GeneID" id="107421932"/>
<dbReference type="InParanoid" id="A0A6P4ALI5"/>
<accession>A0A6P4ALI5</accession>
<protein>
    <submittedName>
        <fullName evidence="4">Pentatricopeptide repeat-containing protein At4g14190, chloroplastic</fullName>
    </submittedName>
</protein>
<dbReference type="Proteomes" id="UP001652623">
    <property type="component" value="Chromosome 3"/>
</dbReference>
<feature type="repeat" description="PPR" evidence="2">
    <location>
        <begin position="173"/>
        <end position="207"/>
    </location>
</feature>
<name>A0A6P4ALI5_ZIZJJ</name>
<organism evidence="3 4">
    <name type="scientific">Ziziphus jujuba</name>
    <name type="common">Chinese jujube</name>
    <name type="synonym">Ziziphus sativa</name>
    <dbReference type="NCBI Taxonomy" id="326968"/>
    <lineage>
        <taxon>Eukaryota</taxon>
        <taxon>Viridiplantae</taxon>
        <taxon>Streptophyta</taxon>
        <taxon>Embryophyta</taxon>
        <taxon>Tracheophyta</taxon>
        <taxon>Spermatophyta</taxon>
        <taxon>Magnoliopsida</taxon>
        <taxon>eudicotyledons</taxon>
        <taxon>Gunneridae</taxon>
        <taxon>Pentapetalae</taxon>
        <taxon>rosids</taxon>
        <taxon>fabids</taxon>
        <taxon>Rosales</taxon>
        <taxon>Rhamnaceae</taxon>
        <taxon>Paliureae</taxon>
        <taxon>Ziziphus</taxon>
    </lineage>
</organism>
<keyword evidence="3" id="KW-1185">Reference proteome</keyword>
<dbReference type="FunCoup" id="A0A6P4ALI5">
    <property type="interactions" value="48"/>
</dbReference>
<evidence type="ECO:0000313" key="4">
    <source>
        <dbReference type="RefSeq" id="XP_015886780.3"/>
    </source>
</evidence>
<sequence length="516" mass="59841">MDSVLGLNHCHVKVGLPWRFNPSNKAFLCPQNPILQSPKPSYSNPKQFSLSIFSVPQHSSATHTTLLVETFHQHRSLKALLKKLSKKDSCPLQVLSEDGDWSREHFWAVIGFLKHASRFNEILQVFDMWKQIEESRINELNYNKIIKLLGEENLVEEAVKLFLEMKKYELCPSLESYNSIIHGYARKGNFDEALRFLNEMKEMNVAPETDTYEGLIEAYGKHKMYDEMGMYVKKMELNGCPPDHITYNMLIREFSRAGLLKRMERVYQTMLSKRMRLQSSTLVAMLEAYARFGILEKMEKVYMRILDSKTRLPDNLIRNLAEVYIANYMFSRLDILGVDLSSRHGGTYLAWCLRLLSHACLLSRKGMDSIIREMEEAEVSWNITIANIIMLTYLKMKDFTRLRISFSKLLTHNLMPDLVTVGILFDAKNMGFDGAETLEIWRRMGFLYKAVEMNTDPLVLTAFGKGHFLRNCEMAYSSLEPEVRGKETWTYHSLINLVFKQRGKQCQSMGEQSSQS</sequence>
<dbReference type="PANTHER" id="PTHR47493:SF3">
    <property type="entry name" value="PENTACOTRIPEPTIDE-REPEAT REGION OF PRORP DOMAIN-CONTAINING PROTEIN"/>
    <property type="match status" value="1"/>
</dbReference>
<dbReference type="PANTHER" id="PTHR47493">
    <property type="entry name" value="OS08G0520200 PROTEIN"/>
    <property type="match status" value="1"/>
</dbReference>
<proteinExistence type="predicted"/>
<keyword evidence="1" id="KW-0677">Repeat</keyword>
<dbReference type="InterPro" id="IPR011990">
    <property type="entry name" value="TPR-like_helical_dom_sf"/>
</dbReference>
<gene>
    <name evidence="4" type="primary">LOC107421932</name>
</gene>
<dbReference type="InterPro" id="IPR002885">
    <property type="entry name" value="PPR_rpt"/>
</dbReference>
<dbReference type="Pfam" id="PF12854">
    <property type="entry name" value="PPR_1"/>
    <property type="match status" value="1"/>
</dbReference>
<evidence type="ECO:0000256" key="2">
    <source>
        <dbReference type="PROSITE-ProRule" id="PRU00708"/>
    </source>
</evidence>
<dbReference type="Pfam" id="PF01535">
    <property type="entry name" value="PPR"/>
    <property type="match status" value="1"/>
</dbReference>
<reference evidence="4" key="1">
    <citation type="submission" date="2025-08" db="UniProtKB">
        <authorList>
            <consortium name="RefSeq"/>
        </authorList>
    </citation>
    <scope>IDENTIFICATION</scope>
    <source>
        <tissue evidence="4">Seedling</tissue>
    </source>
</reference>
<feature type="repeat" description="PPR" evidence="2">
    <location>
        <begin position="208"/>
        <end position="242"/>
    </location>
</feature>
<evidence type="ECO:0000313" key="3">
    <source>
        <dbReference type="Proteomes" id="UP001652623"/>
    </source>
</evidence>
<feature type="repeat" description="PPR" evidence="2">
    <location>
        <begin position="138"/>
        <end position="172"/>
    </location>
</feature>